<dbReference type="AlphaFoldDB" id="A0A371PBN3"/>
<proteinExistence type="predicted"/>
<dbReference type="InterPro" id="IPR024072">
    <property type="entry name" value="DHFR-like_dom_sf"/>
</dbReference>
<dbReference type="InterPro" id="IPR002734">
    <property type="entry name" value="RibDG_C"/>
</dbReference>
<dbReference type="PANTHER" id="PTHR38011">
    <property type="entry name" value="DIHYDROFOLATE REDUCTASE FAMILY PROTEIN (AFU_ORTHOLOGUE AFUA_8G06820)"/>
    <property type="match status" value="1"/>
</dbReference>
<sequence length="187" mass="20754">MGRLVYSCNVSLDGYASDAEGSFTWSQPDEQVHAYIADLVRPMGTHLYGRRMYEVMSFWETVDDPDPFMVDFAQLWQAADKVVYSRSLAVTSTARSRIERDFDVDAVRALVEASDTDVLIGGPELAGQALAAGLVDEIHTFAHPVVVGGGARWLPDGVRTDLELVDEHRFGEVVHLHHRVLRPSGVR</sequence>
<dbReference type="PANTHER" id="PTHR38011:SF11">
    <property type="entry name" value="2,5-DIAMINO-6-RIBOSYLAMINO-4(3H)-PYRIMIDINONE 5'-PHOSPHATE REDUCTASE"/>
    <property type="match status" value="1"/>
</dbReference>
<evidence type="ECO:0000259" key="1">
    <source>
        <dbReference type="Pfam" id="PF01872"/>
    </source>
</evidence>
<keyword evidence="3" id="KW-1185">Reference proteome</keyword>
<name>A0A371PBN3_9ACTN</name>
<gene>
    <name evidence="2" type="ORF">DX116_07190</name>
</gene>
<accession>A0A371PBN3</accession>
<dbReference type="InterPro" id="IPR050765">
    <property type="entry name" value="Riboflavin_Biosynth_HTPR"/>
</dbReference>
<dbReference type="RefSeq" id="WP_119703445.1">
    <property type="nucleotide sequence ID" value="NZ_JBHSOI010000001.1"/>
</dbReference>
<reference evidence="2 3" key="1">
    <citation type="submission" date="2018-08" db="EMBL/GenBank/DDBJ databases">
        <title>Aeromicrobium sp. M2KJ-4, whole genome shotgun sequence.</title>
        <authorList>
            <person name="Tuo L."/>
        </authorList>
    </citation>
    <scope>NUCLEOTIDE SEQUENCE [LARGE SCALE GENOMIC DNA]</scope>
    <source>
        <strain evidence="2 3">M2KJ-4</strain>
    </source>
</reference>
<organism evidence="2 3">
    <name type="scientific">Aeromicrobium endophyticum</name>
    <dbReference type="NCBI Taxonomy" id="2292704"/>
    <lineage>
        <taxon>Bacteria</taxon>
        <taxon>Bacillati</taxon>
        <taxon>Actinomycetota</taxon>
        <taxon>Actinomycetes</taxon>
        <taxon>Propionibacteriales</taxon>
        <taxon>Nocardioidaceae</taxon>
        <taxon>Aeromicrobium</taxon>
    </lineage>
</organism>
<dbReference type="GO" id="GO:0009231">
    <property type="term" value="P:riboflavin biosynthetic process"/>
    <property type="evidence" value="ECO:0007669"/>
    <property type="project" value="InterPro"/>
</dbReference>
<dbReference type="Pfam" id="PF01872">
    <property type="entry name" value="RibD_C"/>
    <property type="match status" value="1"/>
</dbReference>
<feature type="domain" description="Bacterial bifunctional deaminase-reductase C-terminal" evidence="1">
    <location>
        <begin position="5"/>
        <end position="175"/>
    </location>
</feature>
<dbReference type="Gene3D" id="3.40.430.10">
    <property type="entry name" value="Dihydrofolate Reductase, subunit A"/>
    <property type="match status" value="1"/>
</dbReference>
<evidence type="ECO:0000313" key="2">
    <source>
        <dbReference type="EMBL" id="REK73332.1"/>
    </source>
</evidence>
<evidence type="ECO:0000313" key="3">
    <source>
        <dbReference type="Proteomes" id="UP000265581"/>
    </source>
</evidence>
<dbReference type="OrthoDB" id="3471498at2"/>
<dbReference type="SUPFAM" id="SSF53597">
    <property type="entry name" value="Dihydrofolate reductase-like"/>
    <property type="match status" value="1"/>
</dbReference>
<dbReference type="Proteomes" id="UP000265581">
    <property type="component" value="Unassembled WGS sequence"/>
</dbReference>
<comment type="caution">
    <text evidence="2">The sequence shown here is derived from an EMBL/GenBank/DDBJ whole genome shotgun (WGS) entry which is preliminary data.</text>
</comment>
<protein>
    <submittedName>
        <fullName evidence="2">Deaminase</fullName>
    </submittedName>
</protein>
<dbReference type="GO" id="GO:0008703">
    <property type="term" value="F:5-amino-6-(5-phosphoribosylamino)uracil reductase activity"/>
    <property type="evidence" value="ECO:0007669"/>
    <property type="project" value="InterPro"/>
</dbReference>
<dbReference type="EMBL" id="QUBR01000001">
    <property type="protein sequence ID" value="REK73332.1"/>
    <property type="molecule type" value="Genomic_DNA"/>
</dbReference>